<dbReference type="PANTHER" id="PTHR23291:SF47">
    <property type="entry name" value="TRANSMEMBRANE BAX INHIBITOR MOTIF CONTAINING 7"/>
    <property type="match status" value="1"/>
</dbReference>
<feature type="transmembrane region" description="Helical" evidence="5">
    <location>
        <begin position="126"/>
        <end position="147"/>
    </location>
</feature>
<keyword evidence="3 5" id="KW-1133">Transmembrane helix</keyword>
<dbReference type="Proteomes" id="UP000695007">
    <property type="component" value="Unplaced"/>
</dbReference>
<dbReference type="CDD" id="cd10428">
    <property type="entry name" value="LFG_like"/>
    <property type="match status" value="1"/>
</dbReference>
<evidence type="ECO:0000256" key="2">
    <source>
        <dbReference type="ARBA" id="ARBA00022692"/>
    </source>
</evidence>
<sequence>MSTWQNIPGGGYYPGPEGYPGNPPPQTGYPGYPGNPPPQGGYPGNPPHQGYPGYPGNPPHQGTYPGYPGNPAPPGFVAPPASLPYGHVPSQPGTYGSSYTEDPMQDEIKRFQFDDAVIRQVFIRKVYSLLMLQLLITFAIIALFSFNEKAKLFANKNPSLMYVCLIVTFVMIICMACCTNVRRKVPTNYIFLFIFTFAEGTLLAFVASMHKEQHVLMAVGITIVICFALTLFAFQTKFDFTSFGPYLFIAAIIFMIFGFLTIFFHGQIMTIVYSSIGALLFSFYLVYDTQLMIGNKHKYSLSPEEYVFATLNIYLDIVNIFIYILNLIGASSRD</sequence>
<evidence type="ECO:0000313" key="7">
    <source>
        <dbReference type="Proteomes" id="UP000695007"/>
    </source>
</evidence>
<dbReference type="AlphaFoldDB" id="A0AAJ6YTP7"/>
<dbReference type="GO" id="GO:0016020">
    <property type="term" value="C:membrane"/>
    <property type="evidence" value="ECO:0007669"/>
    <property type="project" value="UniProtKB-SubCell"/>
</dbReference>
<reference evidence="8" key="1">
    <citation type="submission" date="2025-08" db="UniProtKB">
        <authorList>
            <consortium name="RefSeq"/>
        </authorList>
    </citation>
    <scope>IDENTIFICATION</scope>
</reference>
<feature type="compositionally biased region" description="Low complexity" evidence="6">
    <location>
        <begin position="47"/>
        <end position="67"/>
    </location>
</feature>
<dbReference type="RefSeq" id="XP_011504208.1">
    <property type="nucleotide sequence ID" value="XM_011505906.1"/>
</dbReference>
<dbReference type="PANTHER" id="PTHR23291">
    <property type="entry name" value="BAX INHIBITOR-RELATED"/>
    <property type="match status" value="1"/>
</dbReference>
<feature type="transmembrane region" description="Helical" evidence="5">
    <location>
        <begin position="246"/>
        <end position="264"/>
    </location>
</feature>
<feature type="region of interest" description="Disordered" evidence="6">
    <location>
        <begin position="1"/>
        <end position="71"/>
    </location>
</feature>
<evidence type="ECO:0000256" key="1">
    <source>
        <dbReference type="ARBA" id="ARBA00004141"/>
    </source>
</evidence>
<keyword evidence="2 5" id="KW-0812">Transmembrane</keyword>
<name>A0AAJ6YTP7_9HYME</name>
<evidence type="ECO:0000256" key="4">
    <source>
        <dbReference type="ARBA" id="ARBA00023136"/>
    </source>
</evidence>
<evidence type="ECO:0000256" key="6">
    <source>
        <dbReference type="SAM" id="MobiDB-lite"/>
    </source>
</evidence>
<dbReference type="KEGG" id="csol:105367257"/>
<keyword evidence="4 5" id="KW-0472">Membrane</keyword>
<feature type="transmembrane region" description="Helical" evidence="5">
    <location>
        <begin position="190"/>
        <end position="209"/>
    </location>
</feature>
<protein>
    <submittedName>
        <fullName evidence="8">Protein lifeguard 1-like</fullName>
    </submittedName>
</protein>
<feature type="transmembrane region" description="Helical" evidence="5">
    <location>
        <begin position="270"/>
        <end position="287"/>
    </location>
</feature>
<dbReference type="CTD" id="36418"/>
<organism evidence="7 8">
    <name type="scientific">Ceratosolen solmsi marchali</name>
    <dbReference type="NCBI Taxonomy" id="326594"/>
    <lineage>
        <taxon>Eukaryota</taxon>
        <taxon>Metazoa</taxon>
        <taxon>Ecdysozoa</taxon>
        <taxon>Arthropoda</taxon>
        <taxon>Hexapoda</taxon>
        <taxon>Insecta</taxon>
        <taxon>Pterygota</taxon>
        <taxon>Neoptera</taxon>
        <taxon>Endopterygota</taxon>
        <taxon>Hymenoptera</taxon>
        <taxon>Apocrita</taxon>
        <taxon>Proctotrupomorpha</taxon>
        <taxon>Chalcidoidea</taxon>
        <taxon>Agaonidae</taxon>
        <taxon>Agaoninae</taxon>
        <taxon>Ceratosolen</taxon>
    </lineage>
</organism>
<evidence type="ECO:0000256" key="3">
    <source>
        <dbReference type="ARBA" id="ARBA00022989"/>
    </source>
</evidence>
<comment type="similarity">
    <text evidence="5">Belongs to the BI1 family.</text>
</comment>
<dbReference type="Pfam" id="PF01027">
    <property type="entry name" value="Bax1-I"/>
    <property type="match status" value="1"/>
</dbReference>
<evidence type="ECO:0000256" key="5">
    <source>
        <dbReference type="RuleBase" id="RU004379"/>
    </source>
</evidence>
<feature type="compositionally biased region" description="Pro residues" evidence="6">
    <location>
        <begin position="21"/>
        <end position="46"/>
    </location>
</feature>
<feature type="transmembrane region" description="Helical" evidence="5">
    <location>
        <begin position="159"/>
        <end position="178"/>
    </location>
</feature>
<dbReference type="InterPro" id="IPR006214">
    <property type="entry name" value="Bax_inhibitor_1-related"/>
</dbReference>
<dbReference type="GeneID" id="105367257"/>
<accession>A0AAJ6YTP7</accession>
<proteinExistence type="inferred from homology"/>
<feature type="transmembrane region" description="Helical" evidence="5">
    <location>
        <begin position="215"/>
        <end position="234"/>
    </location>
</feature>
<gene>
    <name evidence="8" type="primary">LOC105367257</name>
</gene>
<comment type="subcellular location">
    <subcellularLocation>
        <location evidence="1">Membrane</location>
        <topology evidence="1">Multi-pass membrane protein</topology>
    </subcellularLocation>
</comment>
<evidence type="ECO:0000313" key="8">
    <source>
        <dbReference type="RefSeq" id="XP_011504208.1"/>
    </source>
</evidence>
<feature type="transmembrane region" description="Helical" evidence="5">
    <location>
        <begin position="307"/>
        <end position="328"/>
    </location>
</feature>
<keyword evidence="7" id="KW-1185">Reference proteome</keyword>